<keyword evidence="3" id="KW-1185">Reference proteome</keyword>
<dbReference type="Proteomes" id="UP000250275">
    <property type="component" value="Unassembled WGS sequence"/>
</dbReference>
<evidence type="ECO:0000313" key="2">
    <source>
        <dbReference type="EMBL" id="OAD58235.1"/>
    </source>
</evidence>
<reference evidence="2 3" key="1">
    <citation type="submission" date="2015-07" db="EMBL/GenBank/DDBJ databases">
        <title>The genome of Eufriesea mexicana.</title>
        <authorList>
            <person name="Pan H."/>
            <person name="Kapheim K."/>
        </authorList>
    </citation>
    <scope>NUCLEOTIDE SEQUENCE [LARGE SCALE GENOMIC DNA]</scope>
    <source>
        <strain evidence="2">0111107269</strain>
        <tissue evidence="2">Whole body</tissue>
    </source>
</reference>
<dbReference type="EMBL" id="KQ761076">
    <property type="protein sequence ID" value="OAD58235.1"/>
    <property type="molecule type" value="Genomic_DNA"/>
</dbReference>
<name>A0A310SRY0_9HYME</name>
<dbReference type="OrthoDB" id="5842031at2759"/>
<feature type="region of interest" description="Disordered" evidence="1">
    <location>
        <begin position="24"/>
        <end position="43"/>
    </location>
</feature>
<organism evidence="2 3">
    <name type="scientific">Eufriesea mexicana</name>
    <dbReference type="NCBI Taxonomy" id="516756"/>
    <lineage>
        <taxon>Eukaryota</taxon>
        <taxon>Metazoa</taxon>
        <taxon>Ecdysozoa</taxon>
        <taxon>Arthropoda</taxon>
        <taxon>Hexapoda</taxon>
        <taxon>Insecta</taxon>
        <taxon>Pterygota</taxon>
        <taxon>Neoptera</taxon>
        <taxon>Endopterygota</taxon>
        <taxon>Hymenoptera</taxon>
        <taxon>Apocrita</taxon>
        <taxon>Aculeata</taxon>
        <taxon>Apoidea</taxon>
        <taxon>Anthophila</taxon>
        <taxon>Apidae</taxon>
        <taxon>Eufriesea</taxon>
    </lineage>
</organism>
<feature type="region of interest" description="Disordered" evidence="1">
    <location>
        <begin position="52"/>
        <end position="82"/>
    </location>
</feature>
<gene>
    <name evidence="2" type="ORF">WN48_00247</name>
</gene>
<sequence length="82" mass="8826">MHFWKAVRMAQPSRTFRCTAACTAPTGPPTGPPTYEGQVPYIGVAPPPNPVHFRPFLQPENAHIPATRVPSSPDGPPEHSAT</sequence>
<evidence type="ECO:0000256" key="1">
    <source>
        <dbReference type="SAM" id="MobiDB-lite"/>
    </source>
</evidence>
<protein>
    <submittedName>
        <fullName evidence="2">Uncharacterized protein</fullName>
    </submittedName>
</protein>
<proteinExistence type="predicted"/>
<evidence type="ECO:0000313" key="3">
    <source>
        <dbReference type="Proteomes" id="UP000250275"/>
    </source>
</evidence>
<dbReference type="AlphaFoldDB" id="A0A310SRY0"/>
<accession>A0A310SRY0</accession>